<dbReference type="Proteomes" id="UP001164733">
    <property type="component" value="Chromosome"/>
</dbReference>
<reference evidence="1" key="1">
    <citation type="submission" date="2021-11" db="EMBL/GenBank/DDBJ databases">
        <title>Clostridia strains as spoilage organisms.</title>
        <authorList>
            <person name="Wambui J."/>
            <person name="Stevens M.J.A."/>
            <person name="Stephan R."/>
        </authorList>
    </citation>
    <scope>NUCLEOTIDE SEQUENCE</scope>
    <source>
        <strain evidence="1">CF009</strain>
    </source>
</reference>
<evidence type="ECO:0000313" key="1">
    <source>
        <dbReference type="EMBL" id="WAG62578.1"/>
    </source>
</evidence>
<dbReference type="EMBL" id="CP086239">
    <property type="protein sequence ID" value="WAG62578.1"/>
    <property type="molecule type" value="Genomic_DNA"/>
</dbReference>
<accession>A0AA47ELR9</accession>
<organism evidence="1 2">
    <name type="scientific">Clostridium estertheticum</name>
    <dbReference type="NCBI Taxonomy" id="238834"/>
    <lineage>
        <taxon>Bacteria</taxon>
        <taxon>Bacillati</taxon>
        <taxon>Bacillota</taxon>
        <taxon>Clostridia</taxon>
        <taxon>Eubacteriales</taxon>
        <taxon>Clostridiaceae</taxon>
        <taxon>Clostridium</taxon>
    </lineage>
</organism>
<sequence length="164" mass="19990">MEKVVATWIRYIPLFNQFFIKADKKEYQGCMEYVDDKFILQYFSEKYVIEFRDNNVANDWIKSIIERYYFSEKEVSLNYEKLKNDLPFISLQILSVEPDEYLIRVKSTKKIFNYDINNYYIAHMENDLRRIKLFRPIGEGKELKAKKKQVLNKYEILCKDIINF</sequence>
<protein>
    <submittedName>
        <fullName evidence="1">Uncharacterized protein</fullName>
    </submittedName>
</protein>
<proteinExistence type="predicted"/>
<evidence type="ECO:0000313" key="2">
    <source>
        <dbReference type="Proteomes" id="UP001164733"/>
    </source>
</evidence>
<dbReference type="AlphaFoldDB" id="A0AA47ELR9"/>
<gene>
    <name evidence="1" type="ORF">LL038_10205</name>
</gene>
<name>A0AA47ELR9_9CLOT</name>
<dbReference type="RefSeq" id="WP_216127334.1">
    <property type="nucleotide sequence ID" value="NZ_CP086239.1"/>
</dbReference>